<dbReference type="InterPro" id="IPR014043">
    <property type="entry name" value="Acyl_transferase_dom"/>
</dbReference>
<keyword evidence="2" id="KW-0012">Acyltransferase</keyword>
<dbReference type="InterPro" id="IPR016035">
    <property type="entry name" value="Acyl_Trfase/lysoPLipase"/>
</dbReference>
<dbReference type="InterPro" id="IPR050858">
    <property type="entry name" value="Mal-CoA-ACP_Trans/PKS_FabD"/>
</dbReference>
<dbReference type="SUPFAM" id="SSF52151">
    <property type="entry name" value="FabD/lysophospholipase-like"/>
    <property type="match status" value="1"/>
</dbReference>
<evidence type="ECO:0000313" key="2">
    <source>
        <dbReference type="EMBL" id="MDR7267793.1"/>
    </source>
</evidence>
<dbReference type="InterPro" id="IPR001227">
    <property type="entry name" value="Ac_transferase_dom_sf"/>
</dbReference>
<dbReference type="EMBL" id="JAVDXU010000001">
    <property type="protein sequence ID" value="MDR7267793.1"/>
    <property type="molecule type" value="Genomic_DNA"/>
</dbReference>
<evidence type="ECO:0000313" key="3">
    <source>
        <dbReference type="Proteomes" id="UP001180453"/>
    </source>
</evidence>
<dbReference type="PANTHER" id="PTHR42681:SF6">
    <property type="entry name" value="BLL0263 PROTEIN"/>
    <property type="match status" value="1"/>
</dbReference>
<name>A0ABU1YGC1_ROSSA</name>
<dbReference type="PANTHER" id="PTHR42681">
    <property type="entry name" value="MALONYL-COA-ACYL CARRIER PROTEIN TRANSACYLASE, MITOCHONDRIAL"/>
    <property type="match status" value="1"/>
</dbReference>
<feature type="domain" description="Malonyl-CoA:ACP transacylase (MAT)" evidence="1">
    <location>
        <begin position="6"/>
        <end position="295"/>
    </location>
</feature>
<sequence>MGLALLFPGQGAQHPQMLPWLEAQPEARPVLEAMARHLGPDWRENLSEPAWMHANGVAQRLLTGISIAAWQVLAARLPPPAVVAGYSVGELAAFAAAGVFDATSALDLAAVRAQAMNDSVAGQHTGLLAVQGPSALRLAEASLAIAIRISAERVIVGGTAAQLDASAARWSAAGLRCTRLPIAIASHTPAMSAAAPAFARRLAGIDLHPPRAAVVCNFTGTASRSPAALASALVGQIANTVRWDDCMDSIAERGVRCVLEVGPGAALASMWRERHPDIPVRSIDEFQGPEGVLDWVQRQLG</sequence>
<dbReference type="Proteomes" id="UP001180453">
    <property type="component" value="Unassembled WGS sequence"/>
</dbReference>
<evidence type="ECO:0000259" key="1">
    <source>
        <dbReference type="SMART" id="SM00827"/>
    </source>
</evidence>
<dbReference type="Gene3D" id="3.40.366.10">
    <property type="entry name" value="Malonyl-Coenzyme A Acyl Carrier Protein, domain 2"/>
    <property type="match status" value="1"/>
</dbReference>
<keyword evidence="3" id="KW-1185">Reference proteome</keyword>
<gene>
    <name evidence="2" type="ORF">J2X20_000422</name>
</gene>
<dbReference type="SMART" id="SM00827">
    <property type="entry name" value="PKS_AT"/>
    <property type="match status" value="1"/>
</dbReference>
<protein>
    <submittedName>
        <fullName evidence="2">[acyl-carrier-protein] S-malonyltransferase</fullName>
        <ecNumber evidence="2">2.3.1.39</ecNumber>
    </submittedName>
</protein>
<dbReference type="Gene3D" id="3.30.70.250">
    <property type="entry name" value="Malonyl-CoA ACP transacylase, ACP-binding"/>
    <property type="match status" value="1"/>
</dbReference>
<dbReference type="Pfam" id="PF00698">
    <property type="entry name" value="Acyl_transf_1"/>
    <property type="match status" value="1"/>
</dbReference>
<accession>A0ABU1YGC1</accession>
<keyword evidence="2" id="KW-0808">Transferase</keyword>
<dbReference type="EC" id="2.3.1.39" evidence="2"/>
<proteinExistence type="predicted"/>
<comment type="caution">
    <text evidence="2">The sequence shown here is derived from an EMBL/GenBank/DDBJ whole genome shotgun (WGS) entry which is preliminary data.</text>
</comment>
<dbReference type="RefSeq" id="WP_310260192.1">
    <property type="nucleotide sequence ID" value="NZ_JAVDXU010000001.1"/>
</dbReference>
<organism evidence="2 3">
    <name type="scientific">Roseateles saccharophilus</name>
    <name type="common">Pseudomonas saccharophila</name>
    <dbReference type="NCBI Taxonomy" id="304"/>
    <lineage>
        <taxon>Bacteria</taxon>
        <taxon>Pseudomonadati</taxon>
        <taxon>Pseudomonadota</taxon>
        <taxon>Betaproteobacteria</taxon>
        <taxon>Burkholderiales</taxon>
        <taxon>Sphaerotilaceae</taxon>
        <taxon>Roseateles</taxon>
    </lineage>
</organism>
<reference evidence="2 3" key="1">
    <citation type="submission" date="2023-07" db="EMBL/GenBank/DDBJ databases">
        <title>Sorghum-associated microbial communities from plants grown in Nebraska, USA.</title>
        <authorList>
            <person name="Schachtman D."/>
        </authorList>
    </citation>
    <scope>NUCLEOTIDE SEQUENCE [LARGE SCALE GENOMIC DNA]</scope>
    <source>
        <strain evidence="2 3">BE314</strain>
    </source>
</reference>
<dbReference type="GO" id="GO:0004314">
    <property type="term" value="F:[acyl-carrier-protein] S-malonyltransferase activity"/>
    <property type="evidence" value="ECO:0007669"/>
    <property type="project" value="UniProtKB-EC"/>
</dbReference>